<evidence type="ECO:0000313" key="1">
    <source>
        <dbReference type="EMBL" id="KGC17415.1"/>
    </source>
</evidence>
<gene>
    <name evidence="1" type="ORF">DM48_4576</name>
</gene>
<accession>A0AAW3F7Q3</accession>
<proteinExistence type="predicted"/>
<sequence length="85" mass="9802">MPRTDAVADIPLQEITNKEIRRTARRERPQEDLHERLDKFLEFPTNTFHLKSLISGLVGYELRARLASLPLPEEGCVIEPEHAPE</sequence>
<reference evidence="1 2" key="1">
    <citation type="submission" date="2014-04" db="EMBL/GenBank/DDBJ databases">
        <authorList>
            <person name="Bishop-Lilly K.A."/>
            <person name="Broomall S.M."/>
            <person name="Chain P.S."/>
            <person name="Chertkov O."/>
            <person name="Coyne S.R."/>
            <person name="Daligault H.E."/>
            <person name="Davenport K.W."/>
            <person name="Erkkila T."/>
            <person name="Frey K.G."/>
            <person name="Gibbons H.S."/>
            <person name="Gu W."/>
            <person name="Jaissle J."/>
            <person name="Johnson S.L."/>
            <person name="Koroleva G.I."/>
            <person name="Ladner J.T."/>
            <person name="Lo C.-C."/>
            <person name="Minogue T.D."/>
            <person name="Munk C."/>
            <person name="Palacios G.F."/>
            <person name="Redden C.L."/>
            <person name="Rosenzweig C.N."/>
            <person name="Scholz M.B."/>
            <person name="Teshima H."/>
            <person name="Xu Y."/>
        </authorList>
    </citation>
    <scope>NUCLEOTIDE SEQUENCE [LARGE SCALE GENOMIC DNA]</scope>
    <source>
        <strain evidence="2">gladioli</strain>
    </source>
</reference>
<comment type="caution">
    <text evidence="1">The sequence shown here is derived from an EMBL/GenBank/DDBJ whole genome shotgun (WGS) entry which is preliminary data.</text>
</comment>
<organism evidence="1 2">
    <name type="scientific">Burkholderia gladioli</name>
    <name type="common">Pseudomonas marginata</name>
    <name type="synonym">Phytomonas marginata</name>
    <dbReference type="NCBI Taxonomy" id="28095"/>
    <lineage>
        <taxon>Bacteria</taxon>
        <taxon>Pseudomonadati</taxon>
        <taxon>Pseudomonadota</taxon>
        <taxon>Betaproteobacteria</taxon>
        <taxon>Burkholderiales</taxon>
        <taxon>Burkholderiaceae</taxon>
        <taxon>Burkholderia</taxon>
    </lineage>
</organism>
<dbReference type="KEGG" id="bgo:BM43_1069"/>
<protein>
    <submittedName>
        <fullName evidence="1">Uncharacterized protein</fullName>
    </submittedName>
</protein>
<dbReference type="EMBL" id="JPGG01000015">
    <property type="protein sequence ID" value="KGC17415.1"/>
    <property type="molecule type" value="Genomic_DNA"/>
</dbReference>
<dbReference type="AlphaFoldDB" id="A0AAW3F7Q3"/>
<evidence type="ECO:0000313" key="2">
    <source>
        <dbReference type="Proteomes" id="UP000029590"/>
    </source>
</evidence>
<name>A0AAW3F7Q3_BURGA</name>
<dbReference type="Proteomes" id="UP000029590">
    <property type="component" value="Unassembled WGS sequence"/>
</dbReference>